<keyword evidence="8" id="KW-0131">Cell cycle</keyword>
<evidence type="ECO:0000256" key="10">
    <source>
        <dbReference type="SAM" id="Coils"/>
    </source>
</evidence>
<keyword evidence="4" id="KW-0132">Cell division</keyword>
<evidence type="ECO:0000256" key="2">
    <source>
        <dbReference type="ARBA" id="ARBA00008643"/>
    </source>
</evidence>
<protein>
    <recommendedName>
        <fullName evidence="13">Protein MIS12 homolog</fullName>
    </recommendedName>
</protein>
<evidence type="ECO:0000256" key="4">
    <source>
        <dbReference type="ARBA" id="ARBA00022618"/>
    </source>
</evidence>
<dbReference type="AlphaFoldDB" id="A0A565BJD0"/>
<keyword evidence="9" id="KW-0137">Centromere</keyword>
<dbReference type="Proteomes" id="UP000489600">
    <property type="component" value="Unassembled WGS sequence"/>
</dbReference>
<evidence type="ECO:0008006" key="13">
    <source>
        <dbReference type="Google" id="ProtNLM"/>
    </source>
</evidence>
<reference evidence="11" key="1">
    <citation type="submission" date="2019-07" db="EMBL/GenBank/DDBJ databases">
        <authorList>
            <person name="Dittberner H."/>
        </authorList>
    </citation>
    <scope>NUCLEOTIDE SEQUENCE [LARGE SCALE GENOMIC DNA]</scope>
</reference>
<organism evidence="11 12">
    <name type="scientific">Arabis nemorensis</name>
    <dbReference type="NCBI Taxonomy" id="586526"/>
    <lineage>
        <taxon>Eukaryota</taxon>
        <taxon>Viridiplantae</taxon>
        <taxon>Streptophyta</taxon>
        <taxon>Embryophyta</taxon>
        <taxon>Tracheophyta</taxon>
        <taxon>Spermatophyta</taxon>
        <taxon>Magnoliopsida</taxon>
        <taxon>eudicotyledons</taxon>
        <taxon>Gunneridae</taxon>
        <taxon>Pentapetalae</taxon>
        <taxon>rosids</taxon>
        <taxon>malvids</taxon>
        <taxon>Brassicales</taxon>
        <taxon>Brassicaceae</taxon>
        <taxon>Arabideae</taxon>
        <taxon>Arabis</taxon>
    </lineage>
</organism>
<name>A0A565BJD0_9BRAS</name>
<dbReference type="GO" id="GO:0051382">
    <property type="term" value="P:kinetochore assembly"/>
    <property type="evidence" value="ECO:0007669"/>
    <property type="project" value="TreeGrafter"/>
</dbReference>
<dbReference type="PANTHER" id="PTHR14527:SF2">
    <property type="entry name" value="PROTEIN MIS12 HOMOLOG"/>
    <property type="match status" value="1"/>
</dbReference>
<evidence type="ECO:0000256" key="6">
    <source>
        <dbReference type="ARBA" id="ARBA00022838"/>
    </source>
</evidence>
<dbReference type="Pfam" id="PF05859">
    <property type="entry name" value="Mis12"/>
    <property type="match status" value="1"/>
</dbReference>
<evidence type="ECO:0000256" key="1">
    <source>
        <dbReference type="ARBA" id="ARBA00004629"/>
    </source>
</evidence>
<evidence type="ECO:0000313" key="11">
    <source>
        <dbReference type="EMBL" id="VVB01457.1"/>
    </source>
</evidence>
<keyword evidence="6" id="KW-0995">Kinetochore</keyword>
<evidence type="ECO:0000256" key="7">
    <source>
        <dbReference type="ARBA" id="ARBA00023054"/>
    </source>
</evidence>
<evidence type="ECO:0000313" key="12">
    <source>
        <dbReference type="Proteomes" id="UP000489600"/>
    </source>
</evidence>
<proteinExistence type="inferred from homology"/>
<sequence>MEGSKSEAVFDSMNLNPQLFINETINTIDEIFDQAFDFYRSEASSLLKINGSDRSKELSNGIDRVRGMIQSALDKRLQMWEGFCVNHSFAVPQGFVLPKTDESSLYCDQTIQDGSNDIELDAELDSLRNKLNLVGERSAELRSELRALERNSFSSEQSARLVNEALELYEESSMDEMFKEMGKMVPELRAGINRLKTRRKNPGKEFTATPSDGNLEDLEMFMAELRKM</sequence>
<accession>A0A565BJD0</accession>
<dbReference type="EMBL" id="CABITT030000004">
    <property type="protein sequence ID" value="VVB01457.1"/>
    <property type="molecule type" value="Genomic_DNA"/>
</dbReference>
<dbReference type="OrthoDB" id="1884855at2759"/>
<dbReference type="PANTHER" id="PTHR14527">
    <property type="entry name" value="PROTEIN MIS12 HOMOLOG"/>
    <property type="match status" value="1"/>
</dbReference>
<dbReference type="GO" id="GO:0051301">
    <property type="term" value="P:cell division"/>
    <property type="evidence" value="ECO:0007669"/>
    <property type="project" value="UniProtKB-KW"/>
</dbReference>
<evidence type="ECO:0000256" key="5">
    <source>
        <dbReference type="ARBA" id="ARBA00022776"/>
    </source>
</evidence>
<keyword evidence="5" id="KW-0498">Mitosis</keyword>
<gene>
    <name evidence="11" type="ORF">ANE_LOCUS11901</name>
</gene>
<keyword evidence="12" id="KW-1185">Reference proteome</keyword>
<dbReference type="GO" id="GO:0000444">
    <property type="term" value="C:MIS12/MIND type complex"/>
    <property type="evidence" value="ECO:0007669"/>
    <property type="project" value="TreeGrafter"/>
</dbReference>
<feature type="coiled-coil region" evidence="10">
    <location>
        <begin position="124"/>
        <end position="151"/>
    </location>
</feature>
<dbReference type="GO" id="GO:0005634">
    <property type="term" value="C:nucleus"/>
    <property type="evidence" value="ECO:0007669"/>
    <property type="project" value="InterPro"/>
</dbReference>
<keyword evidence="7 10" id="KW-0175">Coiled coil</keyword>
<evidence type="ECO:0000256" key="8">
    <source>
        <dbReference type="ARBA" id="ARBA00023306"/>
    </source>
</evidence>
<evidence type="ECO:0000256" key="9">
    <source>
        <dbReference type="ARBA" id="ARBA00023328"/>
    </source>
</evidence>
<comment type="similarity">
    <text evidence="2">Belongs to the mis12 family.</text>
</comment>
<dbReference type="InterPro" id="IPR008685">
    <property type="entry name" value="Centromere_Mis12"/>
</dbReference>
<keyword evidence="3" id="KW-0158">Chromosome</keyword>
<dbReference type="GO" id="GO:0000070">
    <property type="term" value="P:mitotic sister chromatid segregation"/>
    <property type="evidence" value="ECO:0007669"/>
    <property type="project" value="TreeGrafter"/>
</dbReference>
<evidence type="ECO:0000256" key="3">
    <source>
        <dbReference type="ARBA" id="ARBA00022454"/>
    </source>
</evidence>
<comment type="caution">
    <text evidence="11">The sequence shown here is derived from an EMBL/GenBank/DDBJ whole genome shotgun (WGS) entry which is preliminary data.</text>
</comment>
<comment type="subcellular location">
    <subcellularLocation>
        <location evidence="1">Chromosome</location>
        <location evidence="1">Centromere</location>
        <location evidence="1">Kinetochore</location>
    </subcellularLocation>
</comment>